<sequence length="710" mass="81631">MTNAVATFQRFMNRLFEGILNDFVFVYIDDLLVASESLEKHIEHLKVVFERVQKAGLKLKLTKCHFMTEETQFLGHVLTRKGIKKNLDKIQPILQYPMPKTRKELHSFLGFMTYYRKFIHSFGKLAAPLFHRLKKDCKFEFGELEMEAFETLKRKISEDVVLFFPDFTAAQNESKRMFVMMTDASKIGVAAVLCQPDENLRVRPIYFASRQCNSAESRYSPTELEALAVRFGTKKFAQFIAMIPTKVLTDHKALVPMFKTNGETGNSRVDKWIIELRSRFILHVEYNPGKSNIVADVLSRNFPRLPEQNAEQVEEVARIGHVRGEPKPAKTAEITDDSEEWREKLQKSEFGELVNFLENRTLPADQRKAQQIMSIARFFTFIANRLYHCDEKTGVLRLFVPEEYRRKLVNDRHAGICGGHFSAKKLFLELSESYFWPNMRSDCAKAAVSCRICAHTREPRSNQPGVQMVVTNEPLELVCLDVLSIGRSRAHNRYVLVIVDHFSKWTVAEPIPDKSAETIARAFVENFVLIYGAPKRIHSDMGREFVNSTLEGITKIENKGDHTSGYDPQANGLVERMNQTIIKLLKRTTPSEWDWDLRLPYVVFAINVTPSETTGFSPYSLMFGRIANFPTDENIEFEADPRYTVDQETYLQAFNENLVEIMGEARQNAEIARERNRIEFNARSKVKCGKFKVGDRVMVVVPATKSECSA</sequence>
<dbReference type="GO" id="GO:0015074">
    <property type="term" value="P:DNA integration"/>
    <property type="evidence" value="ECO:0007669"/>
    <property type="project" value="InterPro"/>
</dbReference>
<feature type="domain" description="Reverse transcriptase" evidence="8">
    <location>
        <begin position="1"/>
        <end position="78"/>
    </location>
</feature>
<evidence type="ECO:0000256" key="7">
    <source>
        <dbReference type="ARBA" id="ARBA00022918"/>
    </source>
</evidence>
<dbReference type="Pfam" id="PF00665">
    <property type="entry name" value="rve"/>
    <property type="match status" value="1"/>
</dbReference>
<evidence type="ECO:0000256" key="3">
    <source>
        <dbReference type="ARBA" id="ARBA00022695"/>
    </source>
</evidence>
<keyword evidence="5" id="KW-0255">Endonuclease</keyword>
<dbReference type="SUPFAM" id="SSF56672">
    <property type="entry name" value="DNA/RNA polymerases"/>
    <property type="match status" value="1"/>
</dbReference>
<dbReference type="GO" id="GO:0042575">
    <property type="term" value="C:DNA polymerase complex"/>
    <property type="evidence" value="ECO:0007669"/>
    <property type="project" value="UniProtKB-ARBA"/>
</dbReference>
<dbReference type="PROSITE" id="PS50878">
    <property type="entry name" value="RT_POL"/>
    <property type="match status" value="1"/>
</dbReference>
<dbReference type="InterPro" id="IPR043502">
    <property type="entry name" value="DNA/RNA_pol_sf"/>
</dbReference>
<proteinExistence type="predicted"/>
<keyword evidence="3" id="KW-0548">Nucleotidyltransferase</keyword>
<reference evidence="11" key="1">
    <citation type="submission" date="2022-11" db="UniProtKB">
        <authorList>
            <consortium name="WormBaseParasite"/>
        </authorList>
    </citation>
    <scope>IDENTIFICATION</scope>
</reference>
<dbReference type="Pfam" id="PF00078">
    <property type="entry name" value="RVT_1"/>
    <property type="match status" value="1"/>
</dbReference>
<dbReference type="EC" id="2.7.7.49" evidence="1"/>
<dbReference type="InterPro" id="IPR050951">
    <property type="entry name" value="Retrovirus_Pol_polyprotein"/>
</dbReference>
<keyword evidence="10" id="KW-1185">Reference proteome</keyword>
<dbReference type="GO" id="GO:0004519">
    <property type="term" value="F:endonuclease activity"/>
    <property type="evidence" value="ECO:0007669"/>
    <property type="project" value="UniProtKB-KW"/>
</dbReference>
<dbReference type="Pfam" id="PF17921">
    <property type="entry name" value="Integrase_H2C2"/>
    <property type="match status" value="1"/>
</dbReference>
<dbReference type="PANTHER" id="PTHR37984:SF5">
    <property type="entry name" value="PROTEIN NYNRIN-LIKE"/>
    <property type="match status" value="1"/>
</dbReference>
<dbReference type="CDD" id="cd01647">
    <property type="entry name" value="RT_LTR"/>
    <property type="match status" value="1"/>
</dbReference>
<dbReference type="InterPro" id="IPR001584">
    <property type="entry name" value="Integrase_cat-core"/>
</dbReference>
<evidence type="ECO:0000313" key="10">
    <source>
        <dbReference type="Proteomes" id="UP000887572"/>
    </source>
</evidence>
<evidence type="ECO:0000259" key="9">
    <source>
        <dbReference type="PROSITE" id="PS50994"/>
    </source>
</evidence>
<dbReference type="CDD" id="cd09274">
    <property type="entry name" value="RNase_HI_RT_Ty3"/>
    <property type="match status" value="1"/>
</dbReference>
<dbReference type="InterPro" id="IPR041373">
    <property type="entry name" value="RT_RNaseH"/>
</dbReference>
<accession>A0A914HVM0</accession>
<dbReference type="Gene3D" id="1.10.340.70">
    <property type="match status" value="1"/>
</dbReference>
<dbReference type="GO" id="GO:0016787">
    <property type="term" value="F:hydrolase activity"/>
    <property type="evidence" value="ECO:0007669"/>
    <property type="project" value="UniProtKB-KW"/>
</dbReference>
<dbReference type="Gene3D" id="3.30.420.10">
    <property type="entry name" value="Ribonuclease H-like superfamily/Ribonuclease H"/>
    <property type="match status" value="1"/>
</dbReference>
<evidence type="ECO:0000259" key="8">
    <source>
        <dbReference type="PROSITE" id="PS50878"/>
    </source>
</evidence>
<name>A0A914HVM0_GLORO</name>
<keyword evidence="2" id="KW-0808">Transferase</keyword>
<dbReference type="FunFam" id="3.30.70.270:FF:000003">
    <property type="entry name" value="Transposon Ty3-G Gag-Pol polyprotein"/>
    <property type="match status" value="1"/>
</dbReference>
<evidence type="ECO:0000256" key="6">
    <source>
        <dbReference type="ARBA" id="ARBA00022801"/>
    </source>
</evidence>
<dbReference type="InterPro" id="IPR041588">
    <property type="entry name" value="Integrase_H2C2"/>
</dbReference>
<dbReference type="WBParaSite" id="Gr19_v10_g509.t1">
    <property type="protein sequence ID" value="Gr19_v10_g509.t1"/>
    <property type="gene ID" value="Gr19_v10_g509"/>
</dbReference>
<dbReference type="InterPro" id="IPR036397">
    <property type="entry name" value="RNaseH_sf"/>
</dbReference>
<dbReference type="PANTHER" id="PTHR37984">
    <property type="entry name" value="PROTEIN CBG26694"/>
    <property type="match status" value="1"/>
</dbReference>
<dbReference type="InterPro" id="IPR012337">
    <property type="entry name" value="RNaseH-like_sf"/>
</dbReference>
<dbReference type="GO" id="GO:0003964">
    <property type="term" value="F:RNA-directed DNA polymerase activity"/>
    <property type="evidence" value="ECO:0007669"/>
    <property type="project" value="UniProtKB-KW"/>
</dbReference>
<dbReference type="FunFam" id="3.30.70.270:FF:000020">
    <property type="entry name" value="Transposon Tf2-6 polyprotein-like Protein"/>
    <property type="match status" value="1"/>
</dbReference>
<evidence type="ECO:0000313" key="11">
    <source>
        <dbReference type="WBParaSite" id="Gr19_v10_g509.t1"/>
    </source>
</evidence>
<dbReference type="InterPro" id="IPR000477">
    <property type="entry name" value="RT_dom"/>
</dbReference>
<dbReference type="Gene3D" id="3.30.70.270">
    <property type="match status" value="2"/>
</dbReference>
<protein>
    <recommendedName>
        <fullName evidence="1">RNA-directed DNA polymerase</fullName>
        <ecNumber evidence="1">2.7.7.49</ecNumber>
    </recommendedName>
</protein>
<dbReference type="InterPro" id="IPR043128">
    <property type="entry name" value="Rev_trsase/Diguanyl_cyclase"/>
</dbReference>
<dbReference type="Proteomes" id="UP000887572">
    <property type="component" value="Unplaced"/>
</dbReference>
<dbReference type="FunFam" id="3.30.420.10:FF:000032">
    <property type="entry name" value="Retrovirus-related Pol polyprotein from transposon 297-like Protein"/>
    <property type="match status" value="1"/>
</dbReference>
<keyword evidence="6" id="KW-0378">Hydrolase</keyword>
<dbReference type="GO" id="GO:0003676">
    <property type="term" value="F:nucleic acid binding"/>
    <property type="evidence" value="ECO:0007669"/>
    <property type="project" value="InterPro"/>
</dbReference>
<dbReference type="PROSITE" id="PS50994">
    <property type="entry name" value="INTEGRASE"/>
    <property type="match status" value="1"/>
</dbReference>
<keyword evidence="4" id="KW-0540">Nuclease</keyword>
<organism evidence="10 11">
    <name type="scientific">Globodera rostochiensis</name>
    <name type="common">Golden nematode worm</name>
    <name type="synonym">Heterodera rostochiensis</name>
    <dbReference type="NCBI Taxonomy" id="31243"/>
    <lineage>
        <taxon>Eukaryota</taxon>
        <taxon>Metazoa</taxon>
        <taxon>Ecdysozoa</taxon>
        <taxon>Nematoda</taxon>
        <taxon>Chromadorea</taxon>
        <taxon>Rhabditida</taxon>
        <taxon>Tylenchina</taxon>
        <taxon>Tylenchomorpha</taxon>
        <taxon>Tylenchoidea</taxon>
        <taxon>Heteroderidae</taxon>
        <taxon>Heteroderinae</taxon>
        <taxon>Globodera</taxon>
    </lineage>
</organism>
<feature type="domain" description="Integrase catalytic" evidence="9">
    <location>
        <begin position="470"/>
        <end position="626"/>
    </location>
</feature>
<evidence type="ECO:0000256" key="4">
    <source>
        <dbReference type="ARBA" id="ARBA00022722"/>
    </source>
</evidence>
<evidence type="ECO:0000256" key="1">
    <source>
        <dbReference type="ARBA" id="ARBA00012493"/>
    </source>
</evidence>
<dbReference type="Pfam" id="PF17917">
    <property type="entry name" value="RT_RNaseH"/>
    <property type="match status" value="1"/>
</dbReference>
<keyword evidence="7" id="KW-0695">RNA-directed DNA polymerase</keyword>
<dbReference type="AlphaFoldDB" id="A0A914HVM0"/>
<evidence type="ECO:0000256" key="2">
    <source>
        <dbReference type="ARBA" id="ARBA00022679"/>
    </source>
</evidence>
<evidence type="ECO:0000256" key="5">
    <source>
        <dbReference type="ARBA" id="ARBA00022759"/>
    </source>
</evidence>
<dbReference type="SUPFAM" id="SSF53098">
    <property type="entry name" value="Ribonuclease H-like"/>
    <property type="match status" value="1"/>
</dbReference>